<name>A0AC34Q982_9BILA</name>
<evidence type="ECO:0000313" key="1">
    <source>
        <dbReference type="Proteomes" id="UP000887576"/>
    </source>
</evidence>
<proteinExistence type="predicted"/>
<accession>A0AC34Q982</accession>
<reference evidence="2" key="1">
    <citation type="submission" date="2022-11" db="UniProtKB">
        <authorList>
            <consortium name="WormBaseParasite"/>
        </authorList>
    </citation>
    <scope>IDENTIFICATION</scope>
</reference>
<sequence length="274" mass="31093">MPAMFWQSFVVFLLFNFGDFVDPPDVHPPNIYKWIEDNAHICTSVPTDSDTLVNFLTESEGIKCSLCPEVTGKQVPTSACAVEISSNLINSVEIGCHPIPELCLLELKTRYADFFFPDMSFNPELESIFLATANPFDFDQNNIGSRIITTKTPKFMPTIFEETFEPLARPAIAETFDGKKENLGRSASHTFGNDLIKIQKRPEPPPATTVKPCQDSHKLCCFWALAGECDNNPFWMRMKCPKTYNTKTYDNFNLNNNYGNYSNNFHTQNMLQLP</sequence>
<protein>
    <submittedName>
        <fullName evidence="2">ShKT domain-containing protein</fullName>
    </submittedName>
</protein>
<organism evidence="1 2">
    <name type="scientific">Panagrolaimus sp. JU765</name>
    <dbReference type="NCBI Taxonomy" id="591449"/>
    <lineage>
        <taxon>Eukaryota</taxon>
        <taxon>Metazoa</taxon>
        <taxon>Ecdysozoa</taxon>
        <taxon>Nematoda</taxon>
        <taxon>Chromadorea</taxon>
        <taxon>Rhabditida</taxon>
        <taxon>Tylenchina</taxon>
        <taxon>Panagrolaimomorpha</taxon>
        <taxon>Panagrolaimoidea</taxon>
        <taxon>Panagrolaimidae</taxon>
        <taxon>Panagrolaimus</taxon>
    </lineage>
</organism>
<dbReference type="WBParaSite" id="JU765_v2.g1406.t1">
    <property type="protein sequence ID" value="JU765_v2.g1406.t1"/>
    <property type="gene ID" value="JU765_v2.g1406"/>
</dbReference>
<evidence type="ECO:0000313" key="2">
    <source>
        <dbReference type="WBParaSite" id="JU765_v2.g1406.t1"/>
    </source>
</evidence>
<dbReference type="Proteomes" id="UP000887576">
    <property type="component" value="Unplaced"/>
</dbReference>